<evidence type="ECO:0000313" key="7">
    <source>
        <dbReference type="EMBL" id="SMD17218.1"/>
    </source>
</evidence>
<dbReference type="SUPFAM" id="SSF88659">
    <property type="entry name" value="Sigma3 and sigma4 domains of RNA polymerase sigma factors"/>
    <property type="match status" value="1"/>
</dbReference>
<dbReference type="STRING" id="475255.SAMN04488101_12222"/>
<name>A0A1W2F6P3_9SPHI</name>
<dbReference type="Pfam" id="PF04542">
    <property type="entry name" value="Sigma70_r2"/>
    <property type="match status" value="1"/>
</dbReference>
<dbReference type="Gene3D" id="1.10.10.10">
    <property type="entry name" value="Winged helix-like DNA-binding domain superfamily/Winged helix DNA-binding domain"/>
    <property type="match status" value="1"/>
</dbReference>
<dbReference type="InterPro" id="IPR013249">
    <property type="entry name" value="RNA_pol_sigma70_r4_t2"/>
</dbReference>
<dbReference type="NCBIfam" id="TIGR02985">
    <property type="entry name" value="Sig70_bacteroi1"/>
    <property type="match status" value="1"/>
</dbReference>
<feature type="domain" description="RNA polymerase sigma-70 region 2" evidence="5">
    <location>
        <begin position="27"/>
        <end position="93"/>
    </location>
</feature>
<organism evidence="7 8">
    <name type="scientific">Pedobacter nyackensis</name>
    <dbReference type="NCBI Taxonomy" id="475255"/>
    <lineage>
        <taxon>Bacteria</taxon>
        <taxon>Pseudomonadati</taxon>
        <taxon>Bacteroidota</taxon>
        <taxon>Sphingobacteriia</taxon>
        <taxon>Sphingobacteriales</taxon>
        <taxon>Sphingobacteriaceae</taxon>
        <taxon>Pedobacter</taxon>
    </lineage>
</organism>
<dbReference type="InterPro" id="IPR007627">
    <property type="entry name" value="RNA_pol_sigma70_r2"/>
</dbReference>
<dbReference type="InterPro" id="IPR013325">
    <property type="entry name" value="RNA_pol_sigma_r2"/>
</dbReference>
<evidence type="ECO:0000259" key="5">
    <source>
        <dbReference type="Pfam" id="PF04542"/>
    </source>
</evidence>
<dbReference type="PANTHER" id="PTHR43133:SF46">
    <property type="entry name" value="RNA POLYMERASE SIGMA-70 FACTOR ECF SUBFAMILY"/>
    <property type="match status" value="1"/>
</dbReference>
<evidence type="ECO:0000256" key="4">
    <source>
        <dbReference type="ARBA" id="ARBA00023163"/>
    </source>
</evidence>
<dbReference type="Proteomes" id="UP000192678">
    <property type="component" value="Unassembled WGS sequence"/>
</dbReference>
<dbReference type="NCBIfam" id="TIGR02937">
    <property type="entry name" value="sigma70-ECF"/>
    <property type="match status" value="1"/>
</dbReference>
<evidence type="ECO:0000313" key="8">
    <source>
        <dbReference type="Proteomes" id="UP000192678"/>
    </source>
</evidence>
<dbReference type="EMBL" id="FWYB01000022">
    <property type="protein sequence ID" value="SMD17218.1"/>
    <property type="molecule type" value="Genomic_DNA"/>
</dbReference>
<dbReference type="InterPro" id="IPR039425">
    <property type="entry name" value="RNA_pol_sigma-70-like"/>
</dbReference>
<dbReference type="Gene3D" id="1.10.1740.10">
    <property type="match status" value="1"/>
</dbReference>
<gene>
    <name evidence="7" type="ORF">SAMN04488101_12222</name>
</gene>
<dbReference type="PANTHER" id="PTHR43133">
    <property type="entry name" value="RNA POLYMERASE ECF-TYPE SIGMA FACTO"/>
    <property type="match status" value="1"/>
</dbReference>
<dbReference type="Pfam" id="PF08281">
    <property type="entry name" value="Sigma70_r4_2"/>
    <property type="match status" value="1"/>
</dbReference>
<dbReference type="InterPro" id="IPR014327">
    <property type="entry name" value="RNA_pol_sigma70_bacteroid"/>
</dbReference>
<accession>A0A1W2F6P3</accession>
<dbReference type="GO" id="GO:0016987">
    <property type="term" value="F:sigma factor activity"/>
    <property type="evidence" value="ECO:0007669"/>
    <property type="project" value="UniProtKB-KW"/>
</dbReference>
<proteinExistence type="inferred from homology"/>
<keyword evidence="2" id="KW-0805">Transcription regulation</keyword>
<comment type="similarity">
    <text evidence="1">Belongs to the sigma-70 factor family. ECF subfamily.</text>
</comment>
<dbReference type="SUPFAM" id="SSF88946">
    <property type="entry name" value="Sigma2 domain of RNA polymerase sigma factors"/>
    <property type="match status" value="1"/>
</dbReference>
<evidence type="ECO:0000256" key="3">
    <source>
        <dbReference type="ARBA" id="ARBA00023082"/>
    </source>
</evidence>
<dbReference type="GO" id="GO:0006352">
    <property type="term" value="P:DNA-templated transcription initiation"/>
    <property type="evidence" value="ECO:0007669"/>
    <property type="project" value="InterPro"/>
</dbReference>
<dbReference type="AlphaFoldDB" id="A0A1W2F6P3"/>
<protein>
    <submittedName>
        <fullName evidence="7">RNA polymerase sigma-70 factor, ECF subfamily</fullName>
    </submittedName>
</protein>
<evidence type="ECO:0000256" key="1">
    <source>
        <dbReference type="ARBA" id="ARBA00010641"/>
    </source>
</evidence>
<dbReference type="InterPro" id="IPR036388">
    <property type="entry name" value="WH-like_DNA-bd_sf"/>
</dbReference>
<feature type="domain" description="RNA polymerase sigma factor 70 region 4 type 2" evidence="6">
    <location>
        <begin position="125"/>
        <end position="175"/>
    </location>
</feature>
<dbReference type="OrthoDB" id="659569at2"/>
<keyword evidence="8" id="KW-1185">Reference proteome</keyword>
<evidence type="ECO:0000256" key="2">
    <source>
        <dbReference type="ARBA" id="ARBA00023015"/>
    </source>
</evidence>
<keyword evidence="3" id="KW-0731">Sigma factor</keyword>
<dbReference type="InterPro" id="IPR013324">
    <property type="entry name" value="RNA_pol_sigma_r3/r4-like"/>
</dbReference>
<reference evidence="7 8" key="1">
    <citation type="submission" date="2017-04" db="EMBL/GenBank/DDBJ databases">
        <authorList>
            <person name="Afonso C.L."/>
            <person name="Miller P.J."/>
            <person name="Scott M.A."/>
            <person name="Spackman E."/>
            <person name="Goraichik I."/>
            <person name="Dimitrov K.M."/>
            <person name="Suarez D.L."/>
            <person name="Swayne D.E."/>
        </authorList>
    </citation>
    <scope>NUCLEOTIDE SEQUENCE [LARGE SCALE GENOMIC DNA]</scope>
    <source>
        <strain evidence="7 8">DSM 19625</strain>
    </source>
</reference>
<keyword evidence="4" id="KW-0804">Transcription</keyword>
<evidence type="ECO:0000259" key="6">
    <source>
        <dbReference type="Pfam" id="PF08281"/>
    </source>
</evidence>
<dbReference type="InterPro" id="IPR014284">
    <property type="entry name" value="RNA_pol_sigma-70_dom"/>
</dbReference>
<dbReference type="GO" id="GO:0003677">
    <property type="term" value="F:DNA binding"/>
    <property type="evidence" value="ECO:0007669"/>
    <property type="project" value="InterPro"/>
</dbReference>
<sequence>MSVYSSYSDQDLVALLKRGERLALTEIYNRYQGVLYSHAYRRLPDREEVGDIIQELFVYLWTNRQQLYFTTSLSSYLYASVRNRILNQYRNRKVRDNFAASLQEFIDQGENIIEDQLREKELSLLIEQEIAALPDQMRLVFEMSRKLEMSHNEIAAALNLSPHTVRNQVHNALKILRVKLGANIFFILF</sequence>